<organism evidence="1">
    <name type="scientific">bioreactor metagenome</name>
    <dbReference type="NCBI Taxonomy" id="1076179"/>
    <lineage>
        <taxon>unclassified sequences</taxon>
        <taxon>metagenomes</taxon>
        <taxon>ecological metagenomes</taxon>
    </lineage>
</organism>
<dbReference type="AlphaFoldDB" id="A0A645HBM5"/>
<evidence type="ECO:0000313" key="1">
    <source>
        <dbReference type="EMBL" id="MPN36425.1"/>
    </source>
</evidence>
<proteinExistence type="predicted"/>
<gene>
    <name evidence="1" type="ORF">SDC9_183934</name>
</gene>
<protein>
    <submittedName>
        <fullName evidence="1">Uncharacterized protein</fullName>
    </submittedName>
</protein>
<comment type="caution">
    <text evidence="1">The sequence shown here is derived from an EMBL/GenBank/DDBJ whole genome shotgun (WGS) entry which is preliminary data.</text>
</comment>
<sequence>MQCRNISSQEYSSGNMAITTEWARGQCLISASVSVLMNELGFDDYLLIGI</sequence>
<accession>A0A645HBM5</accession>
<reference evidence="1" key="1">
    <citation type="submission" date="2019-08" db="EMBL/GenBank/DDBJ databases">
        <authorList>
            <person name="Kucharzyk K."/>
            <person name="Murdoch R.W."/>
            <person name="Higgins S."/>
            <person name="Loffler F."/>
        </authorList>
    </citation>
    <scope>NUCLEOTIDE SEQUENCE</scope>
</reference>
<name>A0A645HBM5_9ZZZZ</name>
<dbReference type="EMBL" id="VSSQ01090558">
    <property type="protein sequence ID" value="MPN36425.1"/>
    <property type="molecule type" value="Genomic_DNA"/>
</dbReference>